<dbReference type="Pfam" id="PF07681">
    <property type="entry name" value="DoxX"/>
    <property type="match status" value="1"/>
</dbReference>
<dbReference type="InterPro" id="IPR051907">
    <property type="entry name" value="DoxX-like_oxidoreductase"/>
</dbReference>
<feature type="transmembrane region" description="Helical" evidence="6">
    <location>
        <begin position="5"/>
        <end position="23"/>
    </location>
</feature>
<evidence type="ECO:0000256" key="6">
    <source>
        <dbReference type="SAM" id="Phobius"/>
    </source>
</evidence>
<evidence type="ECO:0000256" key="2">
    <source>
        <dbReference type="ARBA" id="ARBA00022475"/>
    </source>
</evidence>
<keyword evidence="8" id="KW-1185">Reference proteome</keyword>
<keyword evidence="2" id="KW-1003">Cell membrane</keyword>
<dbReference type="InterPro" id="IPR032808">
    <property type="entry name" value="DoxX"/>
</dbReference>
<dbReference type="PANTHER" id="PTHR33452:SF1">
    <property type="entry name" value="INNER MEMBRANE PROTEIN YPHA-RELATED"/>
    <property type="match status" value="1"/>
</dbReference>
<gene>
    <name evidence="7" type="ORF">CPMG_00140</name>
</gene>
<dbReference type="GeneID" id="15010409"/>
<keyword evidence="5 6" id="KW-0472">Membrane</keyword>
<evidence type="ECO:0000256" key="1">
    <source>
        <dbReference type="ARBA" id="ARBA00004651"/>
    </source>
</evidence>
<organism evidence="7 8">
    <name type="scientific">Prochlorococcus phage MED4-213</name>
    <dbReference type="NCBI Taxonomy" id="889956"/>
    <lineage>
        <taxon>Viruses</taxon>
        <taxon>Duplodnaviria</taxon>
        <taxon>Heunggongvirae</taxon>
        <taxon>Uroviricota</taxon>
        <taxon>Caudoviricetes</taxon>
        <taxon>Eurybiavirus</taxon>
        <taxon>Eurybiavirus MED4213</taxon>
    </lineage>
</organism>
<evidence type="ECO:0000313" key="8">
    <source>
        <dbReference type="Proteomes" id="UP000012039"/>
    </source>
</evidence>
<dbReference type="Proteomes" id="UP000012039">
    <property type="component" value="Segment"/>
</dbReference>
<dbReference type="EMBL" id="HQ634174">
    <property type="protein sequence ID" value="AGH26241.1"/>
    <property type="molecule type" value="Genomic_DNA"/>
</dbReference>
<dbReference type="GO" id="GO:0005886">
    <property type="term" value="C:plasma membrane"/>
    <property type="evidence" value="ECO:0007669"/>
    <property type="project" value="UniProtKB-SubCell"/>
</dbReference>
<feature type="transmembrane region" description="Helical" evidence="6">
    <location>
        <begin position="35"/>
        <end position="54"/>
    </location>
</feature>
<keyword evidence="3 6" id="KW-0812">Transmembrane</keyword>
<dbReference type="RefSeq" id="YP_007673886.1">
    <property type="nucleotide sequence ID" value="NC_020845.1"/>
</dbReference>
<sequence>MARNVGLLILRISIGTMLIHHGYEKTADINNFADAFVRPIGIPFPILASYIAAYSEIYGSWLVIAGLFTRFAALSIVGTIGVAIYHAIVTAGFNIYLLELLILYMGGALCILLLGGGDFAIDRLLKKFGIKFKKPHIPFT</sequence>
<keyword evidence="4 6" id="KW-1133">Transmembrane helix</keyword>
<evidence type="ECO:0000256" key="5">
    <source>
        <dbReference type="ARBA" id="ARBA00023136"/>
    </source>
</evidence>
<evidence type="ECO:0000256" key="4">
    <source>
        <dbReference type="ARBA" id="ARBA00022989"/>
    </source>
</evidence>
<dbReference type="KEGG" id="vg:15010409"/>
<protein>
    <submittedName>
        <fullName evidence="7">Membrane protein</fullName>
    </submittedName>
</protein>
<feature type="transmembrane region" description="Helical" evidence="6">
    <location>
        <begin position="100"/>
        <end position="121"/>
    </location>
</feature>
<evidence type="ECO:0000256" key="3">
    <source>
        <dbReference type="ARBA" id="ARBA00022692"/>
    </source>
</evidence>
<comment type="subcellular location">
    <subcellularLocation>
        <location evidence="1">Cell membrane</location>
        <topology evidence="1">Multi-pass membrane protein</topology>
    </subcellularLocation>
</comment>
<proteinExistence type="predicted"/>
<accession>M4QFW9</accession>
<reference evidence="7 8" key="1">
    <citation type="submission" date="2010-11" db="EMBL/GenBank/DDBJ databases">
        <title>The Genome Sequence of Cyanophage MED4-213.</title>
        <authorList>
            <consortium name="The Broad Institute Genome Sequencing Platform"/>
            <person name="Henn M.R."/>
            <person name="Sullivan M.S."/>
            <person name="Osburne M.S."/>
            <person name="Levin J."/>
            <person name="Malboeuf C."/>
            <person name="Casali M."/>
            <person name="Russ C."/>
            <person name="Lennon N."/>
            <person name="Chapman S.B."/>
            <person name="Erlich R."/>
            <person name="Young S.K."/>
            <person name="Yandava C."/>
            <person name="Zeng Q."/>
            <person name="Alvarado L."/>
            <person name="Anderson S."/>
            <person name="Berlin A."/>
            <person name="Chen Z."/>
            <person name="Freedman E."/>
            <person name="Gellesch M."/>
            <person name="Goldberg J."/>
            <person name="Green L."/>
            <person name="Griggs A."/>
            <person name="Gujja S."/>
            <person name="Heilman E.R."/>
            <person name="Heiman D."/>
            <person name="Hollinger A."/>
            <person name="Howarth C."/>
            <person name="Larson L."/>
            <person name="Mehta T."/>
            <person name="Pearson M."/>
            <person name="Roberts A."/>
            <person name="Ryan E."/>
            <person name="Saif S."/>
            <person name="Shea T."/>
            <person name="Shenoy N."/>
            <person name="Sisk P."/>
            <person name="Stolte C."/>
            <person name="Sykes S."/>
            <person name="White J."/>
            <person name="Yu Q."/>
            <person name="Coleman M.L."/>
            <person name="Huang K.H."/>
            <person name="Weigele P.R."/>
            <person name="DeFrancesco A.S."/>
            <person name="Kern S.E."/>
            <person name="Thompson L.R."/>
            <person name="Fu R."/>
            <person name="Hombeck B."/>
            <person name="Chisholm S.W."/>
            <person name="Haas B."/>
            <person name="Nusbaum C."/>
            <person name="Birren B."/>
        </authorList>
    </citation>
    <scope>NUCLEOTIDE SEQUENCE [LARGE SCALE GENOMIC DNA]</scope>
    <source>
        <strain evidence="7">MED4-213</strain>
    </source>
</reference>
<evidence type="ECO:0000313" key="7">
    <source>
        <dbReference type="EMBL" id="AGH26241.1"/>
    </source>
</evidence>
<feature type="transmembrane region" description="Helical" evidence="6">
    <location>
        <begin position="61"/>
        <end position="88"/>
    </location>
</feature>
<dbReference type="PANTHER" id="PTHR33452">
    <property type="entry name" value="OXIDOREDUCTASE CATD-RELATED"/>
    <property type="match status" value="1"/>
</dbReference>
<name>M4QFW9_9CAUD</name>